<dbReference type="EMBL" id="JAGTJS010000024">
    <property type="protein sequence ID" value="KAH7235110.1"/>
    <property type="molecule type" value="Genomic_DNA"/>
</dbReference>
<feature type="compositionally biased region" description="Basic and acidic residues" evidence="1">
    <location>
        <begin position="1"/>
        <end position="15"/>
    </location>
</feature>
<dbReference type="Pfam" id="PF08192">
    <property type="entry name" value="Peptidase_S64"/>
    <property type="match status" value="1"/>
</dbReference>
<protein>
    <submittedName>
        <fullName evidence="2">Uncharacterized protein</fullName>
    </submittedName>
</protein>
<gene>
    <name evidence="2" type="ORF">B0J15DRAFT_503913</name>
</gene>
<dbReference type="AlphaFoldDB" id="A0A9P9JWG4"/>
<dbReference type="Proteomes" id="UP000736672">
    <property type="component" value="Unassembled WGS sequence"/>
</dbReference>
<organism evidence="2 3">
    <name type="scientific">Fusarium solani</name>
    <name type="common">Filamentous fungus</name>
    <dbReference type="NCBI Taxonomy" id="169388"/>
    <lineage>
        <taxon>Eukaryota</taxon>
        <taxon>Fungi</taxon>
        <taxon>Dikarya</taxon>
        <taxon>Ascomycota</taxon>
        <taxon>Pezizomycotina</taxon>
        <taxon>Sordariomycetes</taxon>
        <taxon>Hypocreomycetidae</taxon>
        <taxon>Hypocreales</taxon>
        <taxon>Nectriaceae</taxon>
        <taxon>Fusarium</taxon>
        <taxon>Fusarium solani species complex</taxon>
    </lineage>
</organism>
<evidence type="ECO:0000256" key="1">
    <source>
        <dbReference type="SAM" id="MobiDB-lite"/>
    </source>
</evidence>
<sequence length="763" mass="85886">MEESSDHPEPKDRGRTPSSGIQQQIGRGRSPVPGRARSPRPKPTESESVRPMEVGVSAGTGGDLSGSLSRTTFPTIVSSTFSNPQETMVNPDSDTDPTDNDDSNSEDSERDHNGKKGRSRDEGGDSSRCKEDDSTQYNEFQRMQESTSQTSFPVSENSIECDCFNESLQDIVACLGRSNTGWVSIDCLGRRWISESKESKIRTTMVVSFSEFPDRAEELRRDLQMAMKDNGLPVEFVQGKVTRYVANPFGVLEPQTPLVCGSSCAPHGDQGGGTIGGFITIDGDPDPNAVYAVTNHHVVVEDDYDEEKIPWTTEQYIESHLGLTEQQCEDLADLGLDRYDRSGIHAILSCLDSLKPTPQRTYGDDRKSYLIDLAGQVLNYWNKTHTGDQIGQQRRRQMRQSIRQRLSQFQVPGQRTQHRETYQSAITNNGLMDFQTHLLEDMRAFLNLHCYELQILFSEIRRLSAERGRDGMAIFRNVILIRRLWTKPPGLSRIIEHPANEDLGFAIRNVKGLLNVTGETPMPQSDTEQRRQQLIHLENHSKSPSRLIGTVWASGGIVGDHIWRPGSSLPVNEDWALIKLFRKDNQEHQNNAPEFQNKFNNILRPGFPENQFAGVRELPDPIRIDVTKKGRTTDLTAGVVNGARSVIKLDRGLDSAFVIVSKPPIEQFFSAKGDSGSWIMDRAGRLVGMVWGGREMFVPARQNKVIWGDLAGYRSQDFEVQDVTYFTPASYFFRWIETSFKKGMRTFGHELPDDFEGRVRLFG</sequence>
<feature type="compositionally biased region" description="Polar residues" evidence="1">
    <location>
        <begin position="66"/>
        <end position="90"/>
    </location>
</feature>
<feature type="compositionally biased region" description="Polar residues" evidence="1">
    <location>
        <begin position="16"/>
        <end position="25"/>
    </location>
</feature>
<dbReference type="OrthoDB" id="5094775at2759"/>
<dbReference type="InterPro" id="IPR009003">
    <property type="entry name" value="Peptidase_S1_PA"/>
</dbReference>
<reference evidence="2" key="1">
    <citation type="journal article" date="2021" name="Nat. Commun.">
        <title>Genetic determinants of endophytism in the Arabidopsis root mycobiome.</title>
        <authorList>
            <person name="Mesny F."/>
            <person name="Miyauchi S."/>
            <person name="Thiergart T."/>
            <person name="Pickel B."/>
            <person name="Atanasova L."/>
            <person name="Karlsson M."/>
            <person name="Huettel B."/>
            <person name="Barry K.W."/>
            <person name="Haridas S."/>
            <person name="Chen C."/>
            <person name="Bauer D."/>
            <person name="Andreopoulos W."/>
            <person name="Pangilinan J."/>
            <person name="LaButti K."/>
            <person name="Riley R."/>
            <person name="Lipzen A."/>
            <person name="Clum A."/>
            <person name="Drula E."/>
            <person name="Henrissat B."/>
            <person name="Kohler A."/>
            <person name="Grigoriev I.V."/>
            <person name="Martin F.M."/>
            <person name="Hacquard S."/>
        </authorList>
    </citation>
    <scope>NUCLEOTIDE SEQUENCE</scope>
    <source>
        <strain evidence="2">FSSC 5 MPI-SDFR-AT-0091</strain>
    </source>
</reference>
<feature type="region of interest" description="Disordered" evidence="1">
    <location>
        <begin position="1"/>
        <end position="136"/>
    </location>
</feature>
<accession>A0A9P9JWG4</accession>
<evidence type="ECO:0000313" key="3">
    <source>
        <dbReference type="Proteomes" id="UP000736672"/>
    </source>
</evidence>
<comment type="caution">
    <text evidence="2">The sequence shown here is derived from an EMBL/GenBank/DDBJ whole genome shotgun (WGS) entry which is preliminary data.</text>
</comment>
<name>A0A9P9JWG4_FUSSL</name>
<proteinExistence type="predicted"/>
<evidence type="ECO:0000313" key="2">
    <source>
        <dbReference type="EMBL" id="KAH7235110.1"/>
    </source>
</evidence>
<dbReference type="SUPFAM" id="SSF50494">
    <property type="entry name" value="Trypsin-like serine proteases"/>
    <property type="match status" value="1"/>
</dbReference>
<feature type="compositionally biased region" description="Basic and acidic residues" evidence="1">
    <location>
        <begin position="107"/>
        <end position="133"/>
    </location>
</feature>
<dbReference type="InterPro" id="IPR012985">
    <property type="entry name" value="Peptidase_S64_Ssy5"/>
</dbReference>
<feature type="compositionally biased region" description="Acidic residues" evidence="1">
    <location>
        <begin position="93"/>
        <end position="106"/>
    </location>
</feature>
<keyword evidence="3" id="KW-1185">Reference proteome</keyword>